<keyword evidence="2" id="KW-1185">Reference proteome</keyword>
<feature type="region of interest" description="Disordered" evidence="1">
    <location>
        <begin position="365"/>
        <end position="435"/>
    </location>
</feature>
<dbReference type="GeneID" id="104595405"/>
<dbReference type="GO" id="GO:0005635">
    <property type="term" value="C:nuclear envelope"/>
    <property type="evidence" value="ECO:0000318"/>
    <property type="project" value="GO_Central"/>
</dbReference>
<protein>
    <submittedName>
        <fullName evidence="3">Nuclear pore complex protein NUP1</fullName>
    </submittedName>
</protein>
<evidence type="ECO:0000313" key="3">
    <source>
        <dbReference type="RefSeq" id="XP_010254433.1"/>
    </source>
</evidence>
<organism evidence="2 3">
    <name type="scientific">Nelumbo nucifera</name>
    <name type="common">Sacred lotus</name>
    <dbReference type="NCBI Taxonomy" id="4432"/>
    <lineage>
        <taxon>Eukaryota</taxon>
        <taxon>Viridiplantae</taxon>
        <taxon>Streptophyta</taxon>
        <taxon>Embryophyta</taxon>
        <taxon>Tracheophyta</taxon>
        <taxon>Spermatophyta</taxon>
        <taxon>Magnoliopsida</taxon>
        <taxon>Proteales</taxon>
        <taxon>Nelumbonaceae</taxon>
        <taxon>Nelumbo</taxon>
    </lineage>
</organism>
<evidence type="ECO:0000313" key="2">
    <source>
        <dbReference type="Proteomes" id="UP000189703"/>
    </source>
</evidence>
<proteinExistence type="predicted"/>
<feature type="region of interest" description="Disordered" evidence="1">
    <location>
        <begin position="518"/>
        <end position="540"/>
    </location>
</feature>
<feature type="compositionally biased region" description="Polar residues" evidence="1">
    <location>
        <begin position="422"/>
        <end position="435"/>
    </location>
</feature>
<gene>
    <name evidence="3" type="primary">LOC104595405</name>
</gene>
<feature type="compositionally biased region" description="Low complexity" evidence="1">
    <location>
        <begin position="375"/>
        <end position="386"/>
    </location>
</feature>
<evidence type="ECO:0000256" key="1">
    <source>
        <dbReference type="SAM" id="MobiDB-lite"/>
    </source>
</evidence>
<dbReference type="AlphaFoldDB" id="A0A1U7ZKB3"/>
<dbReference type="PANTHER" id="PTHR33416:SF18">
    <property type="entry name" value="NUCLEOPORIN-LIKE PROTEIN"/>
    <property type="match status" value="1"/>
</dbReference>
<dbReference type="eggNOG" id="ENOG502QVDV">
    <property type="taxonomic scope" value="Eukaryota"/>
</dbReference>
<dbReference type="OMA" id="KPSACWP"/>
<feature type="region of interest" description="Disordered" evidence="1">
    <location>
        <begin position="110"/>
        <end position="141"/>
    </location>
</feature>
<dbReference type="PANTHER" id="PTHR33416">
    <property type="entry name" value="NUCLEAR PORE COMPLEX PROTEIN NUP1"/>
    <property type="match status" value="1"/>
</dbReference>
<dbReference type="GO" id="GO:0071763">
    <property type="term" value="P:nuclear membrane organization"/>
    <property type="evidence" value="ECO:0000318"/>
    <property type="project" value="GO_Central"/>
</dbReference>
<dbReference type="RefSeq" id="XP_010254433.1">
    <property type="nucleotide sequence ID" value="XM_010256131.2"/>
</dbReference>
<feature type="compositionally biased region" description="Basic and acidic residues" evidence="1">
    <location>
        <begin position="111"/>
        <end position="123"/>
    </location>
</feature>
<feature type="region of interest" description="Disordered" evidence="1">
    <location>
        <begin position="1"/>
        <end position="53"/>
    </location>
</feature>
<dbReference type="OrthoDB" id="653151at2759"/>
<sequence>MEIEDALTSLGPNGDNRGAGGKLRKSARKPPATPYARPANQTQTGRSKERGWFSKLLDPASRLVSSGGTRLFPSFFSKTNQVETPAVEDPEMKQDPIVEDPKRICNIQVSRSKEEGGPNKEAGRSNYGGEVDELAGDKMGSSSNVELSKIEQLVKEKTFSRDELNRLTEILRSRIVDISDVDGQRKENQDITSGPEAAGGILVQNNLRTPVRETAAVNLHIGGAPNSVFRSTIHDDVGSSPVDIAKAYMETLTSDSGLHLQSRISKDEKDPVHIDDFSSKRLLFSSPSPKSPMCWPGAMVQDQLGYLTPQIQRNRIGLHNLPRTPYSRTVYSRSSSKMIKTGNTVVDDHTGTIGPIRRIRQKFISTGSSREHGSSRPSSSAPLWSEGSDAFKGFSPTVKRTLDPGASTSGNLQFHPADDKAPTSSTVVPTVHPQSSKMARKILEHLDRTIPTLKEKSDEIKLATAWKKPPCGFTKDMVNGQFIGSNLEAFDTQKSDCLLTSTNQGGEDGGSSFLKVHEQKKSNETATSESRTSASGTVPALVGFGSDGTRLKKPSMDSQVCTDGVFVGLGDGGKNEKSQPFPLHNCISGQEIHRAATFESLNVPRKTAAQSSGSKLGLTSTSLGKVDQKCTISPDNGSGFSFPVPVSSGVLSEPPTPTIAPSLSARAMPEFEGTTVPSYSFGSKKSGQVLVFKFPSTSTSAQGNASTPKFKFGSDKVARVSFRSVGKDAVCY</sequence>
<feature type="compositionally biased region" description="Low complexity" evidence="1">
    <location>
        <begin position="524"/>
        <end position="537"/>
    </location>
</feature>
<name>A0A1U7ZKB3_NELNU</name>
<dbReference type="KEGG" id="nnu:104595405"/>
<dbReference type="Proteomes" id="UP000189703">
    <property type="component" value="Unplaced"/>
</dbReference>
<reference evidence="3" key="1">
    <citation type="submission" date="2025-08" db="UniProtKB">
        <authorList>
            <consortium name="RefSeq"/>
        </authorList>
    </citation>
    <scope>IDENTIFICATION</scope>
</reference>
<dbReference type="FunCoup" id="A0A1U7ZKB3">
    <property type="interactions" value="2033"/>
</dbReference>
<accession>A0A1U7ZKB3</accession>